<evidence type="ECO:0000313" key="2">
    <source>
        <dbReference type="Proteomes" id="UP000183642"/>
    </source>
</evidence>
<proteinExistence type="predicted"/>
<dbReference type="Pfam" id="PF06042">
    <property type="entry name" value="NTP_transf_6"/>
    <property type="match status" value="1"/>
</dbReference>
<dbReference type="RefSeq" id="WP_208976828.1">
    <property type="nucleotide sequence ID" value="NZ_FOWE01000011.1"/>
</dbReference>
<keyword evidence="2" id="KW-1185">Reference proteome</keyword>
<organism evidence="1 2">
    <name type="scientific">Geodermatophilus obscurus</name>
    <dbReference type="NCBI Taxonomy" id="1861"/>
    <lineage>
        <taxon>Bacteria</taxon>
        <taxon>Bacillati</taxon>
        <taxon>Actinomycetota</taxon>
        <taxon>Actinomycetes</taxon>
        <taxon>Geodermatophilales</taxon>
        <taxon>Geodermatophilaceae</taxon>
        <taxon>Geodermatophilus</taxon>
    </lineage>
</organism>
<reference evidence="2" key="1">
    <citation type="submission" date="2016-10" db="EMBL/GenBank/DDBJ databases">
        <authorList>
            <person name="Varghese N."/>
            <person name="Submissions S."/>
        </authorList>
    </citation>
    <scope>NUCLEOTIDE SEQUENCE [LARGE SCALE GENOMIC DNA]</scope>
    <source>
        <strain evidence="2">DSM 43161</strain>
    </source>
</reference>
<evidence type="ECO:0000313" key="1">
    <source>
        <dbReference type="EMBL" id="SFO54616.1"/>
    </source>
</evidence>
<dbReference type="PANTHER" id="PTHR39166">
    <property type="entry name" value="BLL1166 PROTEIN"/>
    <property type="match status" value="1"/>
</dbReference>
<dbReference type="Proteomes" id="UP000183642">
    <property type="component" value="Unassembled WGS sequence"/>
</dbReference>
<accession>A0A1I5I3C3</accession>
<dbReference type="EMBL" id="FOWE01000011">
    <property type="protein sequence ID" value="SFO54616.1"/>
    <property type="molecule type" value="Genomic_DNA"/>
</dbReference>
<name>A0A1I5I3C3_9ACTN</name>
<sequence>MLDRAPSLGVGEWWLTAGLLFQTAWNALTGRPPGTGIRDADLFYWDDDPSWDAEDAVIRRGADVFADLPVPVEIRNQARVHLWYAGRFGTAAPAPFPDCRAAVDAFAAVCCAVGVTVTGGGPRVYAPYGLDDLLGLVVRPNPASPAPREVYETKAARWQSVWPELTVLPWGS</sequence>
<dbReference type="InterPro" id="IPR009267">
    <property type="entry name" value="NTP_transf_6"/>
</dbReference>
<dbReference type="PANTHER" id="PTHR39166:SF1">
    <property type="entry name" value="BLL1166 PROTEIN"/>
    <property type="match status" value="1"/>
</dbReference>
<dbReference type="AlphaFoldDB" id="A0A1I5I3C3"/>
<gene>
    <name evidence="1" type="ORF">SAMN05660359_04261</name>
</gene>
<protein>
    <recommendedName>
        <fullName evidence="3">Nucleotidyltransferase family protein</fullName>
    </recommendedName>
</protein>
<evidence type="ECO:0008006" key="3">
    <source>
        <dbReference type="Google" id="ProtNLM"/>
    </source>
</evidence>